<sequence>MHVSCSLLVSCAVEATPLESEPFTVNNIIPFNETSHLVHSPWAVHSEVSTSHGALMCPASFLVRIWYWFCYGEGGDGHDGKKAT</sequence>
<evidence type="ECO:0000313" key="1">
    <source>
        <dbReference type="EMBL" id="KIY68967.1"/>
    </source>
</evidence>
<gene>
    <name evidence="1" type="ORF">CYLTODRAFT_246943</name>
</gene>
<accession>A0A0D7BEJ9</accession>
<evidence type="ECO:0000313" key="2">
    <source>
        <dbReference type="Proteomes" id="UP000054007"/>
    </source>
</evidence>
<name>A0A0D7BEJ9_9AGAR</name>
<keyword evidence="2" id="KW-1185">Reference proteome</keyword>
<dbReference type="Proteomes" id="UP000054007">
    <property type="component" value="Unassembled WGS sequence"/>
</dbReference>
<proteinExistence type="predicted"/>
<protein>
    <submittedName>
        <fullName evidence="1">Uncharacterized protein</fullName>
    </submittedName>
</protein>
<reference evidence="1 2" key="1">
    <citation type="journal article" date="2015" name="Fungal Genet. Biol.">
        <title>Evolution of novel wood decay mechanisms in Agaricales revealed by the genome sequences of Fistulina hepatica and Cylindrobasidium torrendii.</title>
        <authorList>
            <person name="Floudas D."/>
            <person name="Held B.W."/>
            <person name="Riley R."/>
            <person name="Nagy L.G."/>
            <person name="Koehler G."/>
            <person name="Ransdell A.S."/>
            <person name="Younus H."/>
            <person name="Chow J."/>
            <person name="Chiniquy J."/>
            <person name="Lipzen A."/>
            <person name="Tritt A."/>
            <person name="Sun H."/>
            <person name="Haridas S."/>
            <person name="LaButti K."/>
            <person name="Ohm R.A."/>
            <person name="Kues U."/>
            <person name="Blanchette R.A."/>
            <person name="Grigoriev I.V."/>
            <person name="Minto R.E."/>
            <person name="Hibbett D.S."/>
        </authorList>
    </citation>
    <scope>NUCLEOTIDE SEQUENCE [LARGE SCALE GENOMIC DNA]</scope>
    <source>
        <strain evidence="1 2">FP15055 ss-10</strain>
    </source>
</reference>
<dbReference type="EMBL" id="KN880493">
    <property type="protein sequence ID" value="KIY68967.1"/>
    <property type="molecule type" value="Genomic_DNA"/>
</dbReference>
<organism evidence="1 2">
    <name type="scientific">Cylindrobasidium torrendii FP15055 ss-10</name>
    <dbReference type="NCBI Taxonomy" id="1314674"/>
    <lineage>
        <taxon>Eukaryota</taxon>
        <taxon>Fungi</taxon>
        <taxon>Dikarya</taxon>
        <taxon>Basidiomycota</taxon>
        <taxon>Agaricomycotina</taxon>
        <taxon>Agaricomycetes</taxon>
        <taxon>Agaricomycetidae</taxon>
        <taxon>Agaricales</taxon>
        <taxon>Marasmiineae</taxon>
        <taxon>Physalacriaceae</taxon>
        <taxon>Cylindrobasidium</taxon>
    </lineage>
</organism>
<dbReference type="AlphaFoldDB" id="A0A0D7BEJ9"/>